<proteinExistence type="predicted"/>
<reference evidence="3 4" key="1">
    <citation type="submission" date="2019-10" db="EMBL/GenBank/DDBJ databases">
        <title>Whole-genome sequence of the extremophile Heliorestis acidaminivorans DSM 24790.</title>
        <authorList>
            <person name="Kyndt J.A."/>
            <person name="Meyer T.E."/>
        </authorList>
    </citation>
    <scope>NUCLEOTIDE SEQUENCE [LARGE SCALE GENOMIC DNA]</scope>
    <source>
        <strain evidence="3 4">DSM 24790</strain>
    </source>
</reference>
<keyword evidence="1" id="KW-0472">Membrane</keyword>
<dbReference type="Pfam" id="PF07833">
    <property type="entry name" value="Cu_amine_oxidN1"/>
    <property type="match status" value="1"/>
</dbReference>
<dbReference type="Proteomes" id="UP000468766">
    <property type="component" value="Unassembled WGS sequence"/>
</dbReference>
<comment type="caution">
    <text evidence="3">The sequence shown here is derived from an EMBL/GenBank/DDBJ whole genome shotgun (WGS) entry which is preliminary data.</text>
</comment>
<dbReference type="Gene3D" id="3.30.457.10">
    <property type="entry name" value="Copper amine oxidase-like, N-terminal domain"/>
    <property type="match status" value="1"/>
</dbReference>
<dbReference type="EMBL" id="WBXO01000002">
    <property type="protein sequence ID" value="KAB2953791.1"/>
    <property type="molecule type" value="Genomic_DNA"/>
</dbReference>
<name>A0A6I0F1I3_9FIRM</name>
<evidence type="ECO:0000313" key="3">
    <source>
        <dbReference type="EMBL" id="KAB2953791.1"/>
    </source>
</evidence>
<gene>
    <name evidence="3" type="ORF">F9B85_04015</name>
</gene>
<protein>
    <submittedName>
        <fullName evidence="3">Copper amine oxidase N-terminal domain-containing protein</fullName>
    </submittedName>
</protein>
<dbReference type="InterPro" id="IPR012854">
    <property type="entry name" value="Cu_amine_oxidase-like_N"/>
</dbReference>
<evidence type="ECO:0000313" key="4">
    <source>
        <dbReference type="Proteomes" id="UP000468766"/>
    </source>
</evidence>
<sequence>MNTDKAVKAQVASTSASFKKQGFKHGIMALSVAILFMLSAIFLPMGILTAEASPQGYKMEWVHGIGSETEMQQIHDTVEAYIRNNSTLRGYAGMTMLGYGGYRDRIEEGEDEKDMAKRRDSNRALYGVHFISGVNTTEPLQVSSLESSQGRVSFGEITPGYRIVHSTIFQLRKEGFPETRWVVESTYPNQPSFFRIGFLTNEYVADRVNYATLIDPRQNRSAKIAEPVAGFEANIPHFSVDRIISLRLNRLDMNELVTRGNREAIPVAGVRLVTNRDPRYSSSSPFTRPITISFQAPKGMAEPTIGYWDEKEKSWIPLVGEIVEKNNQRYIESEVKVIGDFALFPNLFADPVKEPGKKPSVFESFEQIRSVTLNGRSINFEGDAKPYLEDNRVMVPLRPIAEALGATVRWTDEERKVEIYRGGHQIGFWIGQKRVITNGPMIEVDVPARVIEDHTVVPLRFLAQALDINVTWDPLNKIVDVRPRNR</sequence>
<dbReference type="OrthoDB" id="2649379at2"/>
<feature type="transmembrane region" description="Helical" evidence="1">
    <location>
        <begin position="27"/>
        <end position="48"/>
    </location>
</feature>
<organism evidence="3 4">
    <name type="scientific">Heliorestis acidaminivorans</name>
    <dbReference type="NCBI Taxonomy" id="553427"/>
    <lineage>
        <taxon>Bacteria</taxon>
        <taxon>Bacillati</taxon>
        <taxon>Bacillota</taxon>
        <taxon>Clostridia</taxon>
        <taxon>Eubacteriales</taxon>
        <taxon>Heliobacteriaceae</taxon>
        <taxon>Heliorestis</taxon>
    </lineage>
</organism>
<dbReference type="RefSeq" id="WP_151618774.1">
    <property type="nucleotide sequence ID" value="NZ_WBXO01000002.1"/>
</dbReference>
<keyword evidence="1" id="KW-1133">Transmembrane helix</keyword>
<evidence type="ECO:0000259" key="2">
    <source>
        <dbReference type="Pfam" id="PF07833"/>
    </source>
</evidence>
<keyword evidence="1" id="KW-0812">Transmembrane</keyword>
<accession>A0A6I0F1I3</accession>
<dbReference type="SUPFAM" id="SSF55383">
    <property type="entry name" value="Copper amine oxidase, domain N"/>
    <property type="match status" value="1"/>
</dbReference>
<keyword evidence="4" id="KW-1185">Reference proteome</keyword>
<dbReference type="InterPro" id="IPR036582">
    <property type="entry name" value="Mao_N_sf"/>
</dbReference>
<evidence type="ECO:0000256" key="1">
    <source>
        <dbReference type="SAM" id="Phobius"/>
    </source>
</evidence>
<feature type="domain" description="Copper amine oxidase-like N-terminal" evidence="2">
    <location>
        <begin position="373"/>
        <end position="479"/>
    </location>
</feature>
<dbReference type="AlphaFoldDB" id="A0A6I0F1I3"/>